<keyword evidence="4" id="KW-0411">Iron-sulfur</keyword>
<evidence type="ECO:0000256" key="4">
    <source>
        <dbReference type="ARBA" id="ARBA00023014"/>
    </source>
</evidence>
<dbReference type="AlphaFoldDB" id="A0A162R6D4"/>
<dbReference type="STRING" id="1121326.CLMAG_49880"/>
<dbReference type="SUPFAM" id="SSF54862">
    <property type="entry name" value="4Fe-4S ferredoxins"/>
    <property type="match status" value="1"/>
</dbReference>
<dbReference type="RefSeq" id="WP_066628486.1">
    <property type="nucleotide sequence ID" value="NZ_FQXL01000007.1"/>
</dbReference>
<dbReference type="Gene3D" id="3.30.70.20">
    <property type="match status" value="1"/>
</dbReference>
<dbReference type="Proteomes" id="UP000076603">
    <property type="component" value="Unassembled WGS sequence"/>
</dbReference>
<keyword evidence="2" id="KW-0479">Metal-binding</keyword>
<dbReference type="PATRIC" id="fig|1121326.3.peg.5053"/>
<gene>
    <name evidence="6" type="primary">ndhI_4</name>
    <name evidence="6" type="ORF">CLMAG_49880</name>
</gene>
<name>A0A162R6D4_9CLOT</name>
<dbReference type="PROSITE" id="PS51379">
    <property type="entry name" value="4FE4S_FER_2"/>
    <property type="match status" value="2"/>
</dbReference>
<dbReference type="OrthoDB" id="9810688at2"/>
<dbReference type="EMBL" id="LWAE01000008">
    <property type="protein sequence ID" value="KZL89499.1"/>
    <property type="molecule type" value="Genomic_DNA"/>
</dbReference>
<evidence type="ECO:0000313" key="6">
    <source>
        <dbReference type="EMBL" id="KZL89499.1"/>
    </source>
</evidence>
<dbReference type="InterPro" id="IPR050572">
    <property type="entry name" value="Fe-S_Ferredoxin"/>
</dbReference>
<evidence type="ECO:0000256" key="1">
    <source>
        <dbReference type="ARBA" id="ARBA00022485"/>
    </source>
</evidence>
<dbReference type="GO" id="GO:0016491">
    <property type="term" value="F:oxidoreductase activity"/>
    <property type="evidence" value="ECO:0007669"/>
    <property type="project" value="UniProtKB-KW"/>
</dbReference>
<evidence type="ECO:0000313" key="7">
    <source>
        <dbReference type="Proteomes" id="UP000076603"/>
    </source>
</evidence>
<feature type="domain" description="4Fe-4S ferredoxin-type" evidence="5">
    <location>
        <begin position="37"/>
        <end position="63"/>
    </location>
</feature>
<sequence>MENKKSLQIDNERCVGCRKCENFCSMGAITIINEAGYIDTSLCINCGMCISVCHKHAMKWKLESDGFSNPSDS</sequence>
<accession>A0A162R6D4</accession>
<evidence type="ECO:0000256" key="3">
    <source>
        <dbReference type="ARBA" id="ARBA00023004"/>
    </source>
</evidence>
<feature type="domain" description="4Fe-4S ferredoxin-type" evidence="5">
    <location>
        <begin position="5"/>
        <end position="34"/>
    </location>
</feature>
<proteinExistence type="predicted"/>
<evidence type="ECO:0000256" key="2">
    <source>
        <dbReference type="ARBA" id="ARBA00022723"/>
    </source>
</evidence>
<reference evidence="6 7" key="1">
    <citation type="submission" date="2016-04" db="EMBL/GenBank/DDBJ databases">
        <title>Genome sequence of Clostridium magnum DSM 2767.</title>
        <authorList>
            <person name="Poehlein A."/>
            <person name="Uhlig R."/>
            <person name="Fischer R."/>
            <person name="Bahl H."/>
            <person name="Daniel R."/>
        </authorList>
    </citation>
    <scope>NUCLEOTIDE SEQUENCE [LARGE SCALE GENOMIC DNA]</scope>
    <source>
        <strain evidence="6 7">DSM 2767</strain>
    </source>
</reference>
<evidence type="ECO:0000259" key="5">
    <source>
        <dbReference type="PROSITE" id="PS51379"/>
    </source>
</evidence>
<dbReference type="Pfam" id="PF13237">
    <property type="entry name" value="Fer4_10"/>
    <property type="match status" value="1"/>
</dbReference>
<keyword evidence="7" id="KW-1185">Reference proteome</keyword>
<organism evidence="6 7">
    <name type="scientific">Clostridium magnum DSM 2767</name>
    <dbReference type="NCBI Taxonomy" id="1121326"/>
    <lineage>
        <taxon>Bacteria</taxon>
        <taxon>Bacillati</taxon>
        <taxon>Bacillota</taxon>
        <taxon>Clostridia</taxon>
        <taxon>Eubacteriales</taxon>
        <taxon>Clostridiaceae</taxon>
        <taxon>Clostridium</taxon>
    </lineage>
</organism>
<dbReference type="InterPro" id="IPR017896">
    <property type="entry name" value="4Fe4S_Fe-S-bd"/>
</dbReference>
<protein>
    <submittedName>
        <fullName evidence="6">NAD(P)H-quinone oxidoreductase subunit I, chloroplastic</fullName>
        <ecNumber evidence="6">1.6.5.11</ecNumber>
    </submittedName>
</protein>
<keyword evidence="3" id="KW-0408">Iron</keyword>
<dbReference type="PANTHER" id="PTHR43687">
    <property type="entry name" value="ADENYLYLSULFATE REDUCTASE, BETA SUBUNIT"/>
    <property type="match status" value="1"/>
</dbReference>
<keyword evidence="6" id="KW-0560">Oxidoreductase</keyword>
<dbReference type="EC" id="1.6.5.11" evidence="6"/>
<dbReference type="PANTHER" id="PTHR43687:SF3">
    <property type="entry name" value="4FE-4S FERREDOXIN-TYPE DOMAIN-CONTAINING PROTEIN"/>
    <property type="match status" value="1"/>
</dbReference>
<keyword evidence="1" id="KW-0004">4Fe-4S</keyword>
<dbReference type="GO" id="GO:0046872">
    <property type="term" value="F:metal ion binding"/>
    <property type="evidence" value="ECO:0007669"/>
    <property type="project" value="UniProtKB-KW"/>
</dbReference>
<comment type="caution">
    <text evidence="6">The sequence shown here is derived from an EMBL/GenBank/DDBJ whole genome shotgun (WGS) entry which is preliminary data.</text>
</comment>
<dbReference type="GO" id="GO:0051539">
    <property type="term" value="F:4 iron, 4 sulfur cluster binding"/>
    <property type="evidence" value="ECO:0007669"/>
    <property type="project" value="UniProtKB-KW"/>
</dbReference>